<dbReference type="InterPro" id="IPR013149">
    <property type="entry name" value="ADH-like_C"/>
</dbReference>
<dbReference type="SUPFAM" id="SSF50129">
    <property type="entry name" value="GroES-like"/>
    <property type="match status" value="1"/>
</dbReference>
<dbReference type="Proteomes" id="UP000298030">
    <property type="component" value="Unassembled WGS sequence"/>
</dbReference>
<dbReference type="AlphaFoldDB" id="A0A4Y7TNL1"/>
<dbReference type="EMBL" id="QPFP01000007">
    <property type="protein sequence ID" value="TEB35797.1"/>
    <property type="molecule type" value="Genomic_DNA"/>
</dbReference>
<evidence type="ECO:0000313" key="2">
    <source>
        <dbReference type="EMBL" id="TEB35797.1"/>
    </source>
</evidence>
<dbReference type="STRING" id="71717.A0A4Y7TNL1"/>
<evidence type="ECO:0000259" key="1">
    <source>
        <dbReference type="SMART" id="SM00829"/>
    </source>
</evidence>
<proteinExistence type="predicted"/>
<dbReference type="SUPFAM" id="SSF51735">
    <property type="entry name" value="NAD(P)-binding Rossmann-fold domains"/>
    <property type="match status" value="1"/>
</dbReference>
<dbReference type="InterPro" id="IPR020843">
    <property type="entry name" value="ER"/>
</dbReference>
<protein>
    <submittedName>
        <fullName evidence="2">NAD-P-binding protein</fullName>
    </submittedName>
</protein>
<organism evidence="2 3">
    <name type="scientific">Coprinellus micaceus</name>
    <name type="common">Glistening ink-cap mushroom</name>
    <name type="synonym">Coprinus micaceus</name>
    <dbReference type="NCBI Taxonomy" id="71717"/>
    <lineage>
        <taxon>Eukaryota</taxon>
        <taxon>Fungi</taxon>
        <taxon>Dikarya</taxon>
        <taxon>Basidiomycota</taxon>
        <taxon>Agaricomycotina</taxon>
        <taxon>Agaricomycetes</taxon>
        <taxon>Agaricomycetidae</taxon>
        <taxon>Agaricales</taxon>
        <taxon>Agaricineae</taxon>
        <taxon>Psathyrellaceae</taxon>
        <taxon>Coprinellus</taxon>
    </lineage>
</organism>
<dbReference type="SMART" id="SM00829">
    <property type="entry name" value="PKS_ER"/>
    <property type="match status" value="1"/>
</dbReference>
<keyword evidence="3" id="KW-1185">Reference proteome</keyword>
<dbReference type="Gene3D" id="3.40.50.720">
    <property type="entry name" value="NAD(P)-binding Rossmann-like Domain"/>
    <property type="match status" value="1"/>
</dbReference>
<evidence type="ECO:0000313" key="3">
    <source>
        <dbReference type="Proteomes" id="UP000298030"/>
    </source>
</evidence>
<dbReference type="InterPro" id="IPR011032">
    <property type="entry name" value="GroES-like_sf"/>
</dbReference>
<dbReference type="PANTHER" id="PTHR45033">
    <property type="match status" value="1"/>
</dbReference>
<dbReference type="PANTHER" id="PTHR45033:SF2">
    <property type="entry name" value="ZINC-TYPE ALCOHOL DEHYDROGENASE-LIKE PROTEIN C1773.06C"/>
    <property type="match status" value="1"/>
</dbReference>
<dbReference type="InterPro" id="IPR013154">
    <property type="entry name" value="ADH-like_N"/>
</dbReference>
<dbReference type="Pfam" id="PF00107">
    <property type="entry name" value="ADH_zinc_N"/>
    <property type="match status" value="1"/>
</dbReference>
<gene>
    <name evidence="2" type="ORF">FA13DRAFT_1912357</name>
</gene>
<dbReference type="OrthoDB" id="9930022at2759"/>
<dbReference type="Gene3D" id="3.90.180.10">
    <property type="entry name" value="Medium-chain alcohol dehydrogenases, catalytic domain"/>
    <property type="match status" value="1"/>
</dbReference>
<sequence length="337" mass="35850">MTVPTTTSEYTLGKIGDYRTLAIREAEIPPLKDGQVLIKVHAVSLQYRDLAIARGTYGIKRPDGLVPCSDASGSIVALTPSASSLGWNLGDRVAANFCNDHLYGDATPEVLGSGPGKRGQALVRIPEILTYEEACTLPCAGVTAYNALHGPVPVKAGDYVLILGTGGVSIFGLQFALASGATVIVTSSSDDKLEAARKLGAHHVINYKTTENWDEEVLKITNGRGVDHIIEVSGSTILQSIKSVRISGSIHLVGYVGEGAPPANLIWPIIGKAVNVRGVLIGPVALFKEMLRLIVAIPEVAKPVVDRVFPWEEAAQAYEYLEAQKHVGKVVIRVAKD</sequence>
<feature type="domain" description="Enoyl reductase (ER)" evidence="1">
    <location>
        <begin position="16"/>
        <end position="332"/>
    </location>
</feature>
<dbReference type="CDD" id="cd08276">
    <property type="entry name" value="MDR7"/>
    <property type="match status" value="1"/>
</dbReference>
<reference evidence="2 3" key="1">
    <citation type="journal article" date="2019" name="Nat. Ecol. Evol.">
        <title>Megaphylogeny resolves global patterns of mushroom evolution.</title>
        <authorList>
            <person name="Varga T."/>
            <person name="Krizsan K."/>
            <person name="Foldi C."/>
            <person name="Dima B."/>
            <person name="Sanchez-Garcia M."/>
            <person name="Sanchez-Ramirez S."/>
            <person name="Szollosi G.J."/>
            <person name="Szarkandi J.G."/>
            <person name="Papp V."/>
            <person name="Albert L."/>
            <person name="Andreopoulos W."/>
            <person name="Angelini C."/>
            <person name="Antonin V."/>
            <person name="Barry K.W."/>
            <person name="Bougher N.L."/>
            <person name="Buchanan P."/>
            <person name="Buyck B."/>
            <person name="Bense V."/>
            <person name="Catcheside P."/>
            <person name="Chovatia M."/>
            <person name="Cooper J."/>
            <person name="Damon W."/>
            <person name="Desjardin D."/>
            <person name="Finy P."/>
            <person name="Geml J."/>
            <person name="Haridas S."/>
            <person name="Hughes K."/>
            <person name="Justo A."/>
            <person name="Karasinski D."/>
            <person name="Kautmanova I."/>
            <person name="Kiss B."/>
            <person name="Kocsube S."/>
            <person name="Kotiranta H."/>
            <person name="LaButti K.M."/>
            <person name="Lechner B.E."/>
            <person name="Liimatainen K."/>
            <person name="Lipzen A."/>
            <person name="Lukacs Z."/>
            <person name="Mihaltcheva S."/>
            <person name="Morgado L.N."/>
            <person name="Niskanen T."/>
            <person name="Noordeloos M.E."/>
            <person name="Ohm R.A."/>
            <person name="Ortiz-Santana B."/>
            <person name="Ovrebo C."/>
            <person name="Racz N."/>
            <person name="Riley R."/>
            <person name="Savchenko A."/>
            <person name="Shiryaev A."/>
            <person name="Soop K."/>
            <person name="Spirin V."/>
            <person name="Szebenyi C."/>
            <person name="Tomsovsky M."/>
            <person name="Tulloss R.E."/>
            <person name="Uehling J."/>
            <person name="Grigoriev I.V."/>
            <person name="Vagvolgyi C."/>
            <person name="Papp T."/>
            <person name="Martin F.M."/>
            <person name="Miettinen O."/>
            <person name="Hibbett D.S."/>
            <person name="Nagy L.G."/>
        </authorList>
    </citation>
    <scope>NUCLEOTIDE SEQUENCE [LARGE SCALE GENOMIC DNA]</scope>
    <source>
        <strain evidence="2 3">FP101781</strain>
    </source>
</reference>
<name>A0A4Y7TNL1_COPMI</name>
<accession>A0A4Y7TNL1</accession>
<comment type="caution">
    <text evidence="2">The sequence shown here is derived from an EMBL/GenBank/DDBJ whole genome shotgun (WGS) entry which is preliminary data.</text>
</comment>
<dbReference type="Pfam" id="PF08240">
    <property type="entry name" value="ADH_N"/>
    <property type="match status" value="1"/>
</dbReference>
<dbReference type="InterPro" id="IPR052711">
    <property type="entry name" value="Zinc_ADH-like"/>
</dbReference>
<dbReference type="InterPro" id="IPR036291">
    <property type="entry name" value="NAD(P)-bd_dom_sf"/>
</dbReference>
<dbReference type="GO" id="GO:0016491">
    <property type="term" value="F:oxidoreductase activity"/>
    <property type="evidence" value="ECO:0007669"/>
    <property type="project" value="InterPro"/>
</dbReference>